<dbReference type="InterPro" id="IPR029033">
    <property type="entry name" value="His_PPase_superfam"/>
</dbReference>
<organism evidence="2 3">
    <name type="scientific">Actinomadura litoris</name>
    <dbReference type="NCBI Taxonomy" id="2678616"/>
    <lineage>
        <taxon>Bacteria</taxon>
        <taxon>Bacillati</taxon>
        <taxon>Actinomycetota</taxon>
        <taxon>Actinomycetes</taxon>
        <taxon>Streptosporangiales</taxon>
        <taxon>Thermomonosporaceae</taxon>
        <taxon>Actinomadura</taxon>
    </lineage>
</organism>
<gene>
    <name evidence="2" type="ORF">GNZ18_13950</name>
</gene>
<evidence type="ECO:0000313" key="2">
    <source>
        <dbReference type="EMBL" id="MUN37703.1"/>
    </source>
</evidence>
<dbReference type="GO" id="GO:0016791">
    <property type="term" value="F:phosphatase activity"/>
    <property type="evidence" value="ECO:0007669"/>
    <property type="project" value="TreeGrafter"/>
</dbReference>
<dbReference type="InterPro" id="IPR022492">
    <property type="entry name" value="Phosphomutase_MSMEG4193_put"/>
</dbReference>
<feature type="compositionally biased region" description="Low complexity" evidence="1">
    <location>
        <begin position="222"/>
        <end position="233"/>
    </location>
</feature>
<dbReference type="Pfam" id="PF00300">
    <property type="entry name" value="His_Phos_1"/>
    <property type="match status" value="1"/>
</dbReference>
<dbReference type="InterPro" id="IPR013078">
    <property type="entry name" value="His_Pase_superF_clade-1"/>
</dbReference>
<evidence type="ECO:0000256" key="1">
    <source>
        <dbReference type="SAM" id="MobiDB-lite"/>
    </source>
</evidence>
<dbReference type="Gene3D" id="3.40.50.1240">
    <property type="entry name" value="Phosphoglycerate mutase-like"/>
    <property type="match status" value="1"/>
</dbReference>
<dbReference type="PANTHER" id="PTHR48100">
    <property type="entry name" value="BROAD-SPECIFICITY PHOSPHATASE YOR283W-RELATED"/>
    <property type="match status" value="1"/>
</dbReference>
<dbReference type="SUPFAM" id="SSF53254">
    <property type="entry name" value="Phosphoglycerate mutase-like"/>
    <property type="match status" value="1"/>
</dbReference>
<reference evidence="2 3" key="1">
    <citation type="submission" date="2019-11" db="EMBL/GenBank/DDBJ databases">
        <authorList>
            <person name="Cao P."/>
        </authorList>
    </citation>
    <scope>NUCLEOTIDE SEQUENCE [LARGE SCALE GENOMIC DNA]</scope>
    <source>
        <strain evidence="2 3">NEAU-AAG5</strain>
    </source>
</reference>
<feature type="region of interest" description="Disordered" evidence="1">
    <location>
        <begin position="214"/>
        <end position="233"/>
    </location>
</feature>
<keyword evidence="3" id="KW-1185">Reference proteome</keyword>
<dbReference type="AlphaFoldDB" id="A0A7K1L065"/>
<dbReference type="PANTHER" id="PTHR48100:SF2">
    <property type="entry name" value="CONSERVED PROTEIN"/>
    <property type="match status" value="1"/>
</dbReference>
<accession>A0A7K1L065</accession>
<sequence>MTTLLLVRHGLTTMTGPLLAGWTPGVHLDERGRAQVAALAARLEPVPLAAVVSSPLERCVETAEAVAAGRPGPAGKVETDERLGEVRYGDWTGRPLKELAEEPLWRVVQTHPSAVRFPGEAGEAMADAQHRAVAAVRGWNARIAAEHGEDAVYAMCSHGDIIKAIVADALGLHLDQFQRIQADPASLTAIRYTELRPFVVRVNDTGGDVAALLPPPPGEGAAGSSDAAVGGGA</sequence>
<dbReference type="CDD" id="cd07067">
    <property type="entry name" value="HP_PGM_like"/>
    <property type="match status" value="1"/>
</dbReference>
<dbReference type="InterPro" id="IPR050275">
    <property type="entry name" value="PGM_Phosphatase"/>
</dbReference>
<dbReference type="RefSeq" id="WP_214619220.1">
    <property type="nucleotide sequence ID" value="NZ_WOFH01000004.1"/>
</dbReference>
<evidence type="ECO:0000313" key="3">
    <source>
        <dbReference type="Proteomes" id="UP000432015"/>
    </source>
</evidence>
<comment type="caution">
    <text evidence="2">The sequence shown here is derived from an EMBL/GenBank/DDBJ whole genome shotgun (WGS) entry which is preliminary data.</text>
</comment>
<proteinExistence type="predicted"/>
<name>A0A7K1L065_9ACTN</name>
<dbReference type="Proteomes" id="UP000432015">
    <property type="component" value="Unassembled WGS sequence"/>
</dbReference>
<dbReference type="GO" id="GO:0005737">
    <property type="term" value="C:cytoplasm"/>
    <property type="evidence" value="ECO:0007669"/>
    <property type="project" value="TreeGrafter"/>
</dbReference>
<dbReference type="EMBL" id="WOFH01000004">
    <property type="protein sequence ID" value="MUN37703.1"/>
    <property type="molecule type" value="Genomic_DNA"/>
</dbReference>
<dbReference type="SMART" id="SM00855">
    <property type="entry name" value="PGAM"/>
    <property type="match status" value="1"/>
</dbReference>
<protein>
    <submittedName>
        <fullName evidence="2">MSMEG_4193 family putative phosphomutase</fullName>
    </submittedName>
</protein>
<dbReference type="NCBIfam" id="TIGR03848">
    <property type="entry name" value="MSMEG_4193"/>
    <property type="match status" value="1"/>
</dbReference>